<comment type="cofactor">
    <cofactor evidence="1 7">
        <name>FMN</name>
        <dbReference type="ChEBI" id="CHEBI:58210"/>
    </cofactor>
</comment>
<keyword evidence="6 7" id="KW-0249">Electron transport</keyword>
<dbReference type="OrthoDB" id="9790745at2"/>
<evidence type="ECO:0000259" key="8">
    <source>
        <dbReference type="PROSITE" id="PS50902"/>
    </source>
</evidence>
<evidence type="ECO:0000256" key="4">
    <source>
        <dbReference type="ARBA" id="ARBA00022630"/>
    </source>
</evidence>
<dbReference type="RefSeq" id="WP_044630977.1">
    <property type="nucleotide sequence ID" value="NZ_JTDW01000001.1"/>
</dbReference>
<evidence type="ECO:0000256" key="6">
    <source>
        <dbReference type="ARBA" id="ARBA00022982"/>
    </source>
</evidence>
<dbReference type="PROSITE" id="PS50902">
    <property type="entry name" value="FLAVODOXIN_LIKE"/>
    <property type="match status" value="1"/>
</dbReference>
<evidence type="ECO:0000313" key="9">
    <source>
        <dbReference type="EMBL" id="KJD36981.1"/>
    </source>
</evidence>
<dbReference type="PATRIC" id="fig|1435349.4.peg.112"/>
<dbReference type="Pfam" id="PF00258">
    <property type="entry name" value="Flavodoxin_1"/>
    <property type="match status" value="1"/>
</dbReference>
<evidence type="ECO:0000256" key="3">
    <source>
        <dbReference type="ARBA" id="ARBA00022448"/>
    </source>
</evidence>
<evidence type="ECO:0000256" key="1">
    <source>
        <dbReference type="ARBA" id="ARBA00001917"/>
    </source>
</evidence>
<dbReference type="InterPro" id="IPR050619">
    <property type="entry name" value="Flavodoxin"/>
</dbReference>
<comment type="similarity">
    <text evidence="2 7">Belongs to the flavodoxin family.</text>
</comment>
<evidence type="ECO:0000256" key="2">
    <source>
        <dbReference type="ARBA" id="ARBA00005267"/>
    </source>
</evidence>
<dbReference type="NCBIfam" id="NF006739">
    <property type="entry name" value="PRK09267.1-5"/>
    <property type="match status" value="1"/>
</dbReference>
<evidence type="ECO:0000313" key="10">
    <source>
        <dbReference type="Proteomes" id="UP000032578"/>
    </source>
</evidence>
<dbReference type="PIRSF" id="PIRSF038996">
    <property type="entry name" value="FldA"/>
    <property type="match status" value="1"/>
</dbReference>
<dbReference type="InterPro" id="IPR029039">
    <property type="entry name" value="Flavoprotein-like_sf"/>
</dbReference>
<accession>A0A0D7WCZ2</accession>
<dbReference type="GO" id="GO:0009055">
    <property type="term" value="F:electron transfer activity"/>
    <property type="evidence" value="ECO:0007669"/>
    <property type="project" value="UniProtKB-UniRule"/>
</dbReference>
<evidence type="ECO:0000256" key="7">
    <source>
        <dbReference type="PIRNR" id="PIRNR038996"/>
    </source>
</evidence>
<dbReference type="EMBL" id="JTDW01000001">
    <property type="protein sequence ID" value="KJD36981.1"/>
    <property type="molecule type" value="Genomic_DNA"/>
</dbReference>
<dbReference type="AlphaFoldDB" id="A0A0D7WCZ2"/>
<name>A0A0D7WCZ2_9FLAO</name>
<protein>
    <recommendedName>
        <fullName evidence="7">Flavodoxin</fullName>
    </recommendedName>
</protein>
<gene>
    <name evidence="9" type="ORF">PW52_00545</name>
</gene>
<feature type="domain" description="Flavodoxin-like" evidence="8">
    <location>
        <begin position="4"/>
        <end position="167"/>
    </location>
</feature>
<comment type="caution">
    <text evidence="9">The sequence shown here is derived from an EMBL/GenBank/DDBJ whole genome shotgun (WGS) entry which is preliminary data.</text>
</comment>
<dbReference type="InterPro" id="IPR010086">
    <property type="entry name" value="Flavodoxin_lc"/>
</dbReference>
<sequence length="177" mass="20209">MKKIGLFYGSDTGVTDDITRDFVTFWEDDNLEVMEIGDASVDDFNEYDTLILGLSTWYDGDLQSDWEDFFDDFQTIDFTGKTVAIYGLGDQIGYAEYFIDGVGILAKIIIEKGGTVVGYWPTEGYRHTDSVALIEDNEDMFYGLALDHDNESQLTDERLKAWIIQIKKEFNQVLQEA</sequence>
<dbReference type="STRING" id="1435349.PW52_00545"/>
<keyword evidence="4 7" id="KW-0285">Flavoprotein</keyword>
<dbReference type="InterPro" id="IPR008254">
    <property type="entry name" value="Flavodoxin/NO_synth"/>
</dbReference>
<reference evidence="9 10" key="1">
    <citation type="submission" date="2014-11" db="EMBL/GenBank/DDBJ databases">
        <title>Tamlana sedimentorum sp. nov., isolated from shallow sand sediments of the Sea of Japan.</title>
        <authorList>
            <person name="Romanenko L.A."/>
        </authorList>
    </citation>
    <scope>NUCLEOTIDE SEQUENCE [LARGE SCALE GENOMIC DNA]</scope>
    <source>
        <strain evidence="9 10">JCM 19808</strain>
    </source>
</reference>
<keyword evidence="3 7" id="KW-0813">Transport</keyword>
<dbReference type="PANTHER" id="PTHR42809:SF1">
    <property type="entry name" value="FLAVODOXIN 1"/>
    <property type="match status" value="1"/>
</dbReference>
<dbReference type="NCBIfam" id="TIGR01752">
    <property type="entry name" value="flav_long"/>
    <property type="match status" value="1"/>
</dbReference>
<dbReference type="SUPFAM" id="SSF52218">
    <property type="entry name" value="Flavoproteins"/>
    <property type="match status" value="1"/>
</dbReference>
<proteinExistence type="inferred from homology"/>
<dbReference type="Proteomes" id="UP000032578">
    <property type="component" value="Unassembled WGS sequence"/>
</dbReference>
<keyword evidence="10" id="KW-1185">Reference proteome</keyword>
<keyword evidence="5 7" id="KW-0288">FMN</keyword>
<dbReference type="PANTHER" id="PTHR42809">
    <property type="entry name" value="FLAVODOXIN 2"/>
    <property type="match status" value="1"/>
</dbReference>
<evidence type="ECO:0000256" key="5">
    <source>
        <dbReference type="ARBA" id="ARBA00022643"/>
    </source>
</evidence>
<dbReference type="GO" id="GO:0010181">
    <property type="term" value="F:FMN binding"/>
    <property type="evidence" value="ECO:0007669"/>
    <property type="project" value="UniProtKB-UniRule"/>
</dbReference>
<comment type="function">
    <text evidence="7">Low-potential electron donor to a number of redox enzymes.</text>
</comment>
<organism evidence="9 10">
    <name type="scientific">Neotamlana sedimentorum</name>
    <dbReference type="NCBI Taxonomy" id="1435349"/>
    <lineage>
        <taxon>Bacteria</taxon>
        <taxon>Pseudomonadati</taxon>
        <taxon>Bacteroidota</taxon>
        <taxon>Flavobacteriia</taxon>
        <taxon>Flavobacteriales</taxon>
        <taxon>Flavobacteriaceae</taxon>
        <taxon>Neotamlana</taxon>
    </lineage>
</organism>
<dbReference type="Gene3D" id="3.40.50.360">
    <property type="match status" value="1"/>
</dbReference>